<reference evidence="1 2" key="1">
    <citation type="journal article" date="2023" name="G3 (Bethesda)">
        <title>A chromosome-level genome assembly of Zasmidium syzygii isolated from banana leaves.</title>
        <authorList>
            <person name="van Westerhoven A.C."/>
            <person name="Mehrabi R."/>
            <person name="Talebi R."/>
            <person name="Steentjes M.B.F."/>
            <person name="Corcolon B."/>
            <person name="Chong P.A."/>
            <person name="Kema G.H.J."/>
            <person name="Seidl M.F."/>
        </authorList>
    </citation>
    <scope>NUCLEOTIDE SEQUENCE [LARGE SCALE GENOMIC DNA]</scope>
    <source>
        <strain evidence="1 2">P124</strain>
    </source>
</reference>
<dbReference type="Proteomes" id="UP001305779">
    <property type="component" value="Unassembled WGS sequence"/>
</dbReference>
<name>A0ABR0E4A1_ZASCE</name>
<protein>
    <submittedName>
        <fullName evidence="1">Uncharacterized protein</fullName>
    </submittedName>
</protein>
<gene>
    <name evidence="1" type="ORF">PRZ48_012133</name>
</gene>
<accession>A0ABR0E4A1</accession>
<organism evidence="1 2">
    <name type="scientific">Zasmidium cellare</name>
    <name type="common">Wine cellar mold</name>
    <name type="synonym">Racodium cellare</name>
    <dbReference type="NCBI Taxonomy" id="395010"/>
    <lineage>
        <taxon>Eukaryota</taxon>
        <taxon>Fungi</taxon>
        <taxon>Dikarya</taxon>
        <taxon>Ascomycota</taxon>
        <taxon>Pezizomycotina</taxon>
        <taxon>Dothideomycetes</taxon>
        <taxon>Dothideomycetidae</taxon>
        <taxon>Mycosphaerellales</taxon>
        <taxon>Mycosphaerellaceae</taxon>
        <taxon>Zasmidium</taxon>
    </lineage>
</organism>
<comment type="caution">
    <text evidence="1">The sequence shown here is derived from an EMBL/GenBank/DDBJ whole genome shotgun (WGS) entry which is preliminary data.</text>
</comment>
<sequence>MTPPTAPSSHPEPELDALKFWSRYGRRGTTPQRRILPWDWDNLQPFSTTPVKTAWKVTILPHQLPLLLKGFLPVEKDKSPFLTALQNGDYQPGDWLSNVGFLSTTKNPKNKASEDKWFVYADGPDARGAAKLHLHRSWTGVKVIELDLQVECGEACITHISWEDASSGGEEEAKSEALIVCDWVLNVDLDAAGCEGVPKQSTLDLDQMAKTLHDATTRARWKVFKLHASWKAPWEASSVPAAALDENDNVCAASGKINVAEGNAIELSSFPDAPRDTRPSVNAVVL</sequence>
<evidence type="ECO:0000313" key="1">
    <source>
        <dbReference type="EMBL" id="KAK4496154.1"/>
    </source>
</evidence>
<proteinExistence type="predicted"/>
<keyword evidence="2" id="KW-1185">Reference proteome</keyword>
<evidence type="ECO:0000313" key="2">
    <source>
        <dbReference type="Proteomes" id="UP001305779"/>
    </source>
</evidence>
<dbReference type="EMBL" id="JAXOVC010000010">
    <property type="protein sequence ID" value="KAK4496154.1"/>
    <property type="molecule type" value="Genomic_DNA"/>
</dbReference>